<dbReference type="AlphaFoldDB" id="A0A8X7V3H5"/>
<comment type="caution">
    <text evidence="6">The sequence shown here is derived from an EMBL/GenBank/DDBJ whole genome shotgun (WGS) entry which is preliminary data.</text>
</comment>
<reference evidence="6 7" key="1">
    <citation type="submission" date="2020-02" db="EMBL/GenBank/DDBJ databases">
        <authorList>
            <person name="Ma Q."/>
            <person name="Huang Y."/>
            <person name="Song X."/>
            <person name="Pei D."/>
        </authorList>
    </citation>
    <scope>NUCLEOTIDE SEQUENCE [LARGE SCALE GENOMIC DNA]</scope>
    <source>
        <strain evidence="6">Sxm20200214</strain>
        <tissue evidence="6">Leaf</tissue>
    </source>
</reference>
<keyword evidence="4" id="KW-0539">Nucleus</keyword>
<sequence length="520" mass="56869">MEQKPPVRKMKFAPKAPPKRVPKPEVKPEVVEDDKNSAQAAELLRRVTERSLRRPKGEKKVAASQVAWMGGVVNSTRSNRFSNGSAGGYGSNAPQEIEYQEPWDYYSYYPITLPLRRPNAGDPEVLDVDEFIKDAGNHEEALNTAADLALTEDSEEPKMLFMRLPAVPLSNQSATTETRGSKPNNKGGAEKTCALKAASANGFMGKLLVYKSGAVKMKLGEVLYDVSPGLKSEFAQDVMAVNTDEKNCCLVGDVYKHAVLTPDIDSILKDIDNIEVVEDDNNSAQAAELLRRVTERSLRRPKGEKKVAASQVAWMGGVVNSARSNRFSNGYAGAHGSNAPQEISYQEPWDYYSYYPITLPLRRPNAGDPEVLDVDEFIKDVGNHEEALNTAADLALTEDSEEPKMLFMRLPAVPLANQSSATENRGSKPNNRGGAEKACDLKAASANGFMGKLLVYKSGAVKMKLGEVLYDVSPGLKSEFAQDVMAVNTDEKNCCLVGDVYKHAVLTPDIDSILKDIDNM</sequence>
<organism evidence="6 7">
    <name type="scientific">Brassica carinata</name>
    <name type="common">Ethiopian mustard</name>
    <name type="synonym">Abyssinian cabbage</name>
    <dbReference type="NCBI Taxonomy" id="52824"/>
    <lineage>
        <taxon>Eukaryota</taxon>
        <taxon>Viridiplantae</taxon>
        <taxon>Streptophyta</taxon>
        <taxon>Embryophyta</taxon>
        <taxon>Tracheophyta</taxon>
        <taxon>Spermatophyta</taxon>
        <taxon>Magnoliopsida</taxon>
        <taxon>eudicotyledons</taxon>
        <taxon>Gunneridae</taxon>
        <taxon>Pentapetalae</taxon>
        <taxon>rosids</taxon>
        <taxon>malvids</taxon>
        <taxon>Brassicales</taxon>
        <taxon>Brassicaceae</taxon>
        <taxon>Brassiceae</taxon>
        <taxon>Brassica</taxon>
    </lineage>
</organism>
<evidence type="ECO:0000256" key="4">
    <source>
        <dbReference type="ARBA" id="ARBA00023242"/>
    </source>
</evidence>
<evidence type="ECO:0008006" key="8">
    <source>
        <dbReference type="Google" id="ProtNLM"/>
    </source>
</evidence>
<proteinExistence type="predicted"/>
<accession>A0A8X7V3H5</accession>
<dbReference type="Pfam" id="PF05132">
    <property type="entry name" value="RNA_pol_Rpc4"/>
    <property type="match status" value="2"/>
</dbReference>
<name>A0A8X7V3H5_BRACI</name>
<feature type="compositionally biased region" description="Basic residues" evidence="5">
    <location>
        <begin position="1"/>
        <end position="21"/>
    </location>
</feature>
<protein>
    <recommendedName>
        <fullName evidence="8">DNA-directed RNA polymerase III subunit RPC4</fullName>
    </recommendedName>
</protein>
<dbReference type="PANTHER" id="PTHR13408">
    <property type="entry name" value="DNA-DIRECTED RNA POLYMERASE III"/>
    <property type="match status" value="1"/>
</dbReference>
<dbReference type="Proteomes" id="UP000886595">
    <property type="component" value="Unassembled WGS sequence"/>
</dbReference>
<dbReference type="OrthoDB" id="5836119at2759"/>
<evidence type="ECO:0000313" key="6">
    <source>
        <dbReference type="EMBL" id="KAG2300737.1"/>
    </source>
</evidence>
<evidence type="ECO:0000256" key="2">
    <source>
        <dbReference type="ARBA" id="ARBA00022478"/>
    </source>
</evidence>
<feature type="compositionally biased region" description="Basic and acidic residues" evidence="5">
    <location>
        <begin position="22"/>
        <end position="36"/>
    </location>
</feature>
<dbReference type="PANTHER" id="PTHR13408:SF0">
    <property type="entry name" value="DNA-DIRECTED RNA POLYMERASE III SUBUNIT RPC4"/>
    <property type="match status" value="1"/>
</dbReference>
<dbReference type="InterPro" id="IPR007811">
    <property type="entry name" value="RPC4"/>
</dbReference>
<evidence type="ECO:0000256" key="3">
    <source>
        <dbReference type="ARBA" id="ARBA00023163"/>
    </source>
</evidence>
<dbReference type="EMBL" id="JAAMPC010000008">
    <property type="protein sequence ID" value="KAG2300737.1"/>
    <property type="molecule type" value="Genomic_DNA"/>
</dbReference>
<keyword evidence="2" id="KW-0240">DNA-directed RNA polymerase</keyword>
<evidence type="ECO:0000256" key="5">
    <source>
        <dbReference type="SAM" id="MobiDB-lite"/>
    </source>
</evidence>
<feature type="region of interest" description="Disordered" evidence="5">
    <location>
        <begin position="1"/>
        <end position="37"/>
    </location>
</feature>
<comment type="subcellular location">
    <subcellularLocation>
        <location evidence="1">Nucleus</location>
    </subcellularLocation>
</comment>
<gene>
    <name evidence="6" type="ORF">Bca52824_037209</name>
</gene>
<keyword evidence="3" id="KW-0804">Transcription</keyword>
<evidence type="ECO:0000256" key="1">
    <source>
        <dbReference type="ARBA" id="ARBA00004123"/>
    </source>
</evidence>
<dbReference type="GO" id="GO:0003677">
    <property type="term" value="F:DNA binding"/>
    <property type="evidence" value="ECO:0007669"/>
    <property type="project" value="InterPro"/>
</dbReference>
<dbReference type="GO" id="GO:0005666">
    <property type="term" value="C:RNA polymerase III complex"/>
    <property type="evidence" value="ECO:0007669"/>
    <property type="project" value="InterPro"/>
</dbReference>
<keyword evidence="7" id="KW-1185">Reference proteome</keyword>
<evidence type="ECO:0000313" key="7">
    <source>
        <dbReference type="Proteomes" id="UP000886595"/>
    </source>
</evidence>
<dbReference type="GO" id="GO:0042797">
    <property type="term" value="P:tRNA transcription by RNA polymerase III"/>
    <property type="evidence" value="ECO:0007669"/>
    <property type="project" value="TreeGrafter"/>
</dbReference>